<organism evidence="2 3">
    <name type="scientific">Lactuca saligna</name>
    <name type="common">Willowleaf lettuce</name>
    <dbReference type="NCBI Taxonomy" id="75948"/>
    <lineage>
        <taxon>Eukaryota</taxon>
        <taxon>Viridiplantae</taxon>
        <taxon>Streptophyta</taxon>
        <taxon>Embryophyta</taxon>
        <taxon>Tracheophyta</taxon>
        <taxon>Spermatophyta</taxon>
        <taxon>Magnoliopsida</taxon>
        <taxon>eudicotyledons</taxon>
        <taxon>Gunneridae</taxon>
        <taxon>Pentapetalae</taxon>
        <taxon>asterids</taxon>
        <taxon>campanulids</taxon>
        <taxon>Asterales</taxon>
        <taxon>Asteraceae</taxon>
        <taxon>Cichorioideae</taxon>
        <taxon>Cichorieae</taxon>
        <taxon>Lactucinae</taxon>
        <taxon>Lactuca</taxon>
    </lineage>
</organism>
<accession>A0AA35V4K1</accession>
<dbReference type="GO" id="GO:0008270">
    <property type="term" value="F:zinc ion binding"/>
    <property type="evidence" value="ECO:0007669"/>
    <property type="project" value="InterPro"/>
</dbReference>
<dbReference type="InterPro" id="IPR038071">
    <property type="entry name" value="UROD/MetE-like_sf"/>
</dbReference>
<dbReference type="GO" id="GO:0008652">
    <property type="term" value="P:amino acid biosynthetic process"/>
    <property type="evidence" value="ECO:0007669"/>
    <property type="project" value="InterPro"/>
</dbReference>
<dbReference type="PANTHER" id="PTHR30519">
    <property type="entry name" value="5-METHYLTETRAHYDROPTEROYLTRIGLUTAMATE--HOMOCYSTEINE METHYLTRANSFERASE"/>
    <property type="match status" value="1"/>
</dbReference>
<evidence type="ECO:0000313" key="3">
    <source>
        <dbReference type="Proteomes" id="UP001177003"/>
    </source>
</evidence>
<dbReference type="SUPFAM" id="SSF51726">
    <property type="entry name" value="UROD/MetE-like"/>
    <property type="match status" value="1"/>
</dbReference>
<dbReference type="Gene3D" id="3.20.20.210">
    <property type="match status" value="1"/>
</dbReference>
<dbReference type="AlphaFoldDB" id="A0AA35V4K1"/>
<feature type="domain" description="Cobalamin-independent methionine synthase MetE N-terminal" evidence="1">
    <location>
        <begin position="58"/>
        <end position="146"/>
    </location>
</feature>
<dbReference type="GO" id="GO:0003871">
    <property type="term" value="F:5-methyltetrahydropteroyltriglutamate-homocysteine S-methyltransferase activity"/>
    <property type="evidence" value="ECO:0007669"/>
    <property type="project" value="InterPro"/>
</dbReference>
<evidence type="ECO:0000259" key="1">
    <source>
        <dbReference type="Pfam" id="PF08267"/>
    </source>
</evidence>
<keyword evidence="3" id="KW-1185">Reference proteome</keyword>
<dbReference type="InterPro" id="IPR013215">
    <property type="entry name" value="Cbl-indep_Met_Synth_N"/>
</dbReference>
<reference evidence="2" key="1">
    <citation type="submission" date="2023-04" db="EMBL/GenBank/DDBJ databases">
        <authorList>
            <person name="Vijverberg K."/>
            <person name="Xiong W."/>
            <person name="Schranz E."/>
        </authorList>
    </citation>
    <scope>NUCLEOTIDE SEQUENCE</scope>
</reference>
<protein>
    <recommendedName>
        <fullName evidence="1">Cobalamin-independent methionine synthase MetE N-terminal domain-containing protein</fullName>
    </recommendedName>
</protein>
<gene>
    <name evidence="2" type="ORF">LSALG_LOCUS2532</name>
</gene>
<dbReference type="Pfam" id="PF08267">
    <property type="entry name" value="Meth_synt_1"/>
    <property type="match status" value="1"/>
</dbReference>
<dbReference type="EMBL" id="OX465086">
    <property type="protein sequence ID" value="CAI9261759.1"/>
    <property type="molecule type" value="Genomic_DNA"/>
</dbReference>
<evidence type="ECO:0000313" key="2">
    <source>
        <dbReference type="EMBL" id="CAI9261759.1"/>
    </source>
</evidence>
<sequence>MHFKYIQSMLLTTWLRVETVAVFVGPVSYLLLSKLTKESQFHYNKNYPCMEVIVELKEAGFTKAYSELESAFSGHNVIVANYFADIPAEAFKTLTSLPGVSGFTFDFIRGEKALDLIKSSFPSGKYLFAGVVDGRNIWANDLVGSLAGHKNEAFFSANVAVQVSRKSSPRVTNESLQKVGLFLCLPQASDLLGPAIVSGWMPNRNYTKIRFGMLMSDFIVSRIYQPNPFPIFTLTDTLAQLRKEVVHGWMKLLQEVVYIR</sequence>
<dbReference type="Proteomes" id="UP001177003">
    <property type="component" value="Chromosome 0"/>
</dbReference>
<name>A0AA35V4K1_LACSI</name>
<proteinExistence type="predicted"/>